<dbReference type="PANTHER" id="PTHR45825:SF11">
    <property type="entry name" value="ALPHA AMYLASE DOMAIN-CONTAINING PROTEIN"/>
    <property type="match status" value="1"/>
</dbReference>
<evidence type="ECO:0000256" key="13">
    <source>
        <dbReference type="ARBA" id="ARBA00023234"/>
    </source>
</evidence>
<protein>
    <recommendedName>
        <fullName evidence="6">starch synthase</fullName>
        <ecNumber evidence="6">2.4.1.21</ecNumber>
    </recommendedName>
</protein>
<dbReference type="AlphaFoldDB" id="A0A9D5C3J3"/>
<evidence type="ECO:0000313" key="15">
    <source>
        <dbReference type="EMBL" id="KAJ0965499.1"/>
    </source>
</evidence>
<evidence type="ECO:0000259" key="14">
    <source>
        <dbReference type="Pfam" id="PF08323"/>
    </source>
</evidence>
<proteinExistence type="inferred from homology"/>
<dbReference type="InterPro" id="IPR011835">
    <property type="entry name" value="GS/SS"/>
</dbReference>
<dbReference type="OrthoDB" id="512920at2759"/>
<organism evidence="15 16">
    <name type="scientific">Dioscorea zingiberensis</name>
    <dbReference type="NCBI Taxonomy" id="325984"/>
    <lineage>
        <taxon>Eukaryota</taxon>
        <taxon>Viridiplantae</taxon>
        <taxon>Streptophyta</taxon>
        <taxon>Embryophyta</taxon>
        <taxon>Tracheophyta</taxon>
        <taxon>Spermatophyta</taxon>
        <taxon>Magnoliopsida</taxon>
        <taxon>Liliopsida</taxon>
        <taxon>Dioscoreales</taxon>
        <taxon>Dioscoreaceae</taxon>
        <taxon>Dioscorea</taxon>
    </lineage>
</organism>
<keyword evidence="8" id="KW-0934">Plastid</keyword>
<dbReference type="Proteomes" id="UP001085076">
    <property type="component" value="Miscellaneous, Linkage group lg08"/>
</dbReference>
<dbReference type="FunFam" id="3.40.50.2000:FF:000048">
    <property type="entry name" value="Starch synthase, chloroplastic/amyloplastic"/>
    <property type="match status" value="1"/>
</dbReference>
<evidence type="ECO:0000256" key="4">
    <source>
        <dbReference type="ARBA" id="ARBA00004727"/>
    </source>
</evidence>
<dbReference type="EMBL" id="JAGGNH010000008">
    <property type="protein sequence ID" value="KAJ0965499.1"/>
    <property type="molecule type" value="Genomic_DNA"/>
</dbReference>
<comment type="pathway">
    <text evidence="4">Glycan biosynthesis; starch biosynthesis.</text>
</comment>
<dbReference type="GO" id="GO:0009501">
    <property type="term" value="C:amyloplast"/>
    <property type="evidence" value="ECO:0007669"/>
    <property type="project" value="UniProtKB-SubCell"/>
</dbReference>
<dbReference type="GO" id="GO:0009011">
    <property type="term" value="F:alpha-1,4-glucan glucosyltransferase (ADP-glucose donor) activity"/>
    <property type="evidence" value="ECO:0007669"/>
    <property type="project" value="UniProtKB-EC"/>
</dbReference>
<keyword evidence="12" id="KW-0809">Transit peptide</keyword>
<dbReference type="Pfam" id="PF08323">
    <property type="entry name" value="Glyco_transf_5"/>
    <property type="match status" value="1"/>
</dbReference>
<dbReference type="GO" id="GO:0009507">
    <property type="term" value="C:chloroplast"/>
    <property type="evidence" value="ECO:0007669"/>
    <property type="project" value="UniProtKB-SubCell"/>
</dbReference>
<name>A0A9D5C3J3_9LILI</name>
<dbReference type="HAMAP" id="MF_00484">
    <property type="entry name" value="Glycogen_synth"/>
    <property type="match status" value="1"/>
</dbReference>
<dbReference type="Pfam" id="PF13692">
    <property type="entry name" value="Glyco_trans_1_4"/>
    <property type="match status" value="1"/>
</dbReference>
<evidence type="ECO:0000256" key="11">
    <source>
        <dbReference type="ARBA" id="ARBA00022922"/>
    </source>
</evidence>
<evidence type="ECO:0000256" key="5">
    <source>
        <dbReference type="ARBA" id="ARBA00010281"/>
    </source>
</evidence>
<evidence type="ECO:0000256" key="2">
    <source>
        <dbReference type="ARBA" id="ARBA00004229"/>
    </source>
</evidence>
<dbReference type="SUPFAM" id="SSF53756">
    <property type="entry name" value="UDP-Glycosyltransferase/glycogen phosphorylase"/>
    <property type="match status" value="1"/>
</dbReference>
<evidence type="ECO:0000256" key="9">
    <source>
        <dbReference type="ARBA" id="ARBA00022676"/>
    </source>
</evidence>
<dbReference type="InterPro" id="IPR013534">
    <property type="entry name" value="Starch_synth_cat_dom"/>
</dbReference>
<comment type="catalytic activity">
    <reaction evidence="1">
        <text>[(1-&gt;4)-alpha-D-glucosyl](n) + ADP-alpha-D-glucose = [(1-&gt;4)-alpha-D-glucosyl](n+1) + ADP + H(+)</text>
        <dbReference type="Rhea" id="RHEA:18189"/>
        <dbReference type="Rhea" id="RHEA-COMP:9584"/>
        <dbReference type="Rhea" id="RHEA-COMP:9587"/>
        <dbReference type="ChEBI" id="CHEBI:15378"/>
        <dbReference type="ChEBI" id="CHEBI:15444"/>
        <dbReference type="ChEBI" id="CHEBI:57498"/>
        <dbReference type="ChEBI" id="CHEBI:456216"/>
        <dbReference type="EC" id="2.4.1.21"/>
    </reaction>
</comment>
<evidence type="ECO:0000256" key="1">
    <source>
        <dbReference type="ARBA" id="ARBA00001478"/>
    </source>
</evidence>
<reference evidence="15" key="1">
    <citation type="submission" date="2021-03" db="EMBL/GenBank/DDBJ databases">
        <authorList>
            <person name="Li Z."/>
            <person name="Yang C."/>
        </authorList>
    </citation>
    <scope>NUCLEOTIDE SEQUENCE</scope>
    <source>
        <strain evidence="15">Dzin_1.0</strain>
        <tissue evidence="15">Leaf</tissue>
    </source>
</reference>
<keyword evidence="13" id="KW-0035">Amyloplast</keyword>
<dbReference type="GO" id="GO:0004373">
    <property type="term" value="F:alpha-1,4-glucan glucosyltransferase (UDP-glucose donor) activity"/>
    <property type="evidence" value="ECO:0007669"/>
    <property type="project" value="InterPro"/>
</dbReference>
<gene>
    <name evidence="15" type="ORF">J5N97_026637</name>
</gene>
<dbReference type="GO" id="GO:0010021">
    <property type="term" value="P:amylopectin biosynthetic process"/>
    <property type="evidence" value="ECO:0007669"/>
    <property type="project" value="UniProtKB-ARBA"/>
</dbReference>
<dbReference type="EC" id="2.4.1.21" evidence="6"/>
<keyword evidence="7" id="KW-0150">Chloroplast</keyword>
<comment type="similarity">
    <text evidence="5">Belongs to the glycosyltransferase 1 family. Bacterial/plant glycogen synthase subfamily.</text>
</comment>
<keyword evidence="16" id="KW-1185">Reference proteome</keyword>
<dbReference type="CDD" id="cd03791">
    <property type="entry name" value="GT5_Glycogen_synthase_DULL1-like"/>
    <property type="match status" value="1"/>
</dbReference>
<dbReference type="NCBIfam" id="TIGR02095">
    <property type="entry name" value="glgA"/>
    <property type="match status" value="1"/>
</dbReference>
<evidence type="ECO:0000256" key="7">
    <source>
        <dbReference type="ARBA" id="ARBA00022528"/>
    </source>
</evidence>
<comment type="caution">
    <text evidence="15">The sequence shown here is derived from an EMBL/GenBank/DDBJ whole genome shotgun (WGS) entry which is preliminary data.</text>
</comment>
<keyword evidence="11" id="KW-0750">Starch biosynthesis</keyword>
<dbReference type="Gene3D" id="3.40.50.2000">
    <property type="entry name" value="Glycogen Phosphorylase B"/>
    <property type="match status" value="2"/>
</dbReference>
<dbReference type="GO" id="GO:0019252">
    <property type="term" value="P:starch biosynthetic process"/>
    <property type="evidence" value="ECO:0007669"/>
    <property type="project" value="UniProtKB-KW"/>
</dbReference>
<evidence type="ECO:0000256" key="12">
    <source>
        <dbReference type="ARBA" id="ARBA00022946"/>
    </source>
</evidence>
<keyword evidence="9" id="KW-0328">Glycosyltransferase</keyword>
<sequence length="583" mass="64753">MALRVAYSSHPASIQSYESPLRRYHDLELSKWEKLIVLSLTPTTDDFKKEIVLPTGITKDLISFEEEQTKTKSKYNVVFVTSEAAPYSKTGGLGDVCGSLPIALAARGHRIMVLSPRYLNGSRDKNYSSAKNLEMNINLSCFGGEQEVAFFHEYRAGVDWVFVDHPSYHRPGSLYGDEHGTFGDNQFRFTLLCHAACEAPLVLPLGGYTYGENCLFIVNDWHASLVPALLGAKYRPHGVYKDARSILVIHNLAHQGVEPAITYEKLGLPPEWYGALEWIYPTWARKHAHDTGATVNMLKGAIVTADRILTVSQGYAWEITTPEGGQGLNELLSSRGCILDGITNGIDVDVWNPASDKLIPFNYSVDDLSGKSLCKAALQKDLGLAVRPECPLIGFIGRLDYQKGTDLILSAMPELLKDDVQFIMLGSGDPATEQSMRLTESSYSDKFRGWVGYNETISHQVTAGCDILLMPSRFEPCGLNQLYAMRYGTVPVVHCTGGLRDTVQTFDPFADGDGCGTGWAFSPFSMESMLLALQTAIGTYKEHKFWWEGLMNRGMSKNYTWDNAAAKYEQIMEWALMDLPYTG</sequence>
<evidence type="ECO:0000256" key="6">
    <source>
        <dbReference type="ARBA" id="ARBA00012588"/>
    </source>
</evidence>
<reference evidence="15" key="2">
    <citation type="journal article" date="2022" name="Hortic Res">
        <title>The genome of Dioscorea zingiberensis sheds light on the biosynthesis, origin and evolution of the medicinally important diosgenin saponins.</title>
        <authorList>
            <person name="Li Y."/>
            <person name="Tan C."/>
            <person name="Li Z."/>
            <person name="Guo J."/>
            <person name="Li S."/>
            <person name="Chen X."/>
            <person name="Wang C."/>
            <person name="Dai X."/>
            <person name="Yang H."/>
            <person name="Song W."/>
            <person name="Hou L."/>
            <person name="Xu J."/>
            <person name="Tong Z."/>
            <person name="Xu A."/>
            <person name="Yuan X."/>
            <person name="Wang W."/>
            <person name="Yang Q."/>
            <person name="Chen L."/>
            <person name="Sun Z."/>
            <person name="Wang K."/>
            <person name="Pan B."/>
            <person name="Chen J."/>
            <person name="Bao Y."/>
            <person name="Liu F."/>
            <person name="Qi X."/>
            <person name="Gang D.R."/>
            <person name="Wen J."/>
            <person name="Li J."/>
        </authorList>
    </citation>
    <scope>NUCLEOTIDE SEQUENCE</scope>
    <source>
        <strain evidence="15">Dzin_1.0</strain>
    </source>
</reference>
<evidence type="ECO:0000256" key="8">
    <source>
        <dbReference type="ARBA" id="ARBA00022640"/>
    </source>
</evidence>
<comment type="subcellular location">
    <subcellularLocation>
        <location evidence="3">Plastid</location>
        <location evidence="3">Amyloplast</location>
    </subcellularLocation>
    <subcellularLocation>
        <location evidence="2">Plastid</location>
        <location evidence="2">Chloroplast</location>
    </subcellularLocation>
</comment>
<keyword evidence="10" id="KW-0808">Transferase</keyword>
<accession>A0A9D5C3J3</accession>
<evidence type="ECO:0000256" key="10">
    <source>
        <dbReference type="ARBA" id="ARBA00022679"/>
    </source>
</evidence>
<evidence type="ECO:0000313" key="16">
    <source>
        <dbReference type="Proteomes" id="UP001085076"/>
    </source>
</evidence>
<dbReference type="PANTHER" id="PTHR45825">
    <property type="entry name" value="GRANULE-BOUND STARCH SYNTHASE 1, CHLOROPLASTIC/AMYLOPLASTIC"/>
    <property type="match status" value="1"/>
</dbReference>
<evidence type="ECO:0000256" key="3">
    <source>
        <dbReference type="ARBA" id="ARBA00004602"/>
    </source>
</evidence>
<feature type="domain" description="Starch synthase catalytic" evidence="14">
    <location>
        <begin position="76"/>
        <end position="333"/>
    </location>
</feature>